<organism evidence="1 2">
    <name type="scientific">Persea americana</name>
    <name type="common">Avocado</name>
    <dbReference type="NCBI Taxonomy" id="3435"/>
    <lineage>
        <taxon>Eukaryota</taxon>
        <taxon>Viridiplantae</taxon>
        <taxon>Streptophyta</taxon>
        <taxon>Embryophyta</taxon>
        <taxon>Tracheophyta</taxon>
        <taxon>Spermatophyta</taxon>
        <taxon>Magnoliopsida</taxon>
        <taxon>Magnoliidae</taxon>
        <taxon>Laurales</taxon>
        <taxon>Lauraceae</taxon>
        <taxon>Persea</taxon>
    </lineage>
</organism>
<protein>
    <submittedName>
        <fullName evidence="1">Uncharacterized protein</fullName>
    </submittedName>
</protein>
<name>A0ACC2LDN3_PERAE</name>
<proteinExistence type="predicted"/>
<accession>A0ACC2LDN3</accession>
<sequence length="100" mass="11076">MHLLSALSISFSNLISLSPKIKSQLLTCPPSLSIKSPNPTQSDRNLFRFDPPNKDAIFRFQAQIFSSPRTITDIQSLDLDEQGPNCNPTDTKGGYVHDIS</sequence>
<evidence type="ECO:0000313" key="2">
    <source>
        <dbReference type="Proteomes" id="UP001234297"/>
    </source>
</evidence>
<keyword evidence="2" id="KW-1185">Reference proteome</keyword>
<evidence type="ECO:0000313" key="1">
    <source>
        <dbReference type="EMBL" id="KAJ8631560.1"/>
    </source>
</evidence>
<comment type="caution">
    <text evidence="1">The sequence shown here is derived from an EMBL/GenBank/DDBJ whole genome shotgun (WGS) entry which is preliminary data.</text>
</comment>
<gene>
    <name evidence="1" type="ORF">MRB53_024883</name>
</gene>
<dbReference type="Proteomes" id="UP001234297">
    <property type="component" value="Chromosome 7"/>
</dbReference>
<reference evidence="1 2" key="1">
    <citation type="journal article" date="2022" name="Hortic Res">
        <title>A haplotype resolved chromosomal level avocado genome allows analysis of novel avocado genes.</title>
        <authorList>
            <person name="Nath O."/>
            <person name="Fletcher S.J."/>
            <person name="Hayward A."/>
            <person name="Shaw L.M."/>
            <person name="Masouleh A.K."/>
            <person name="Furtado A."/>
            <person name="Henry R.J."/>
            <person name="Mitter N."/>
        </authorList>
    </citation>
    <scope>NUCLEOTIDE SEQUENCE [LARGE SCALE GENOMIC DNA]</scope>
    <source>
        <strain evidence="2">cv. Hass</strain>
    </source>
</reference>
<dbReference type="EMBL" id="CM056815">
    <property type="protein sequence ID" value="KAJ8631560.1"/>
    <property type="molecule type" value="Genomic_DNA"/>
</dbReference>